<feature type="transmembrane region" description="Helical" evidence="1">
    <location>
        <begin position="56"/>
        <end position="74"/>
    </location>
</feature>
<keyword evidence="1" id="KW-0472">Membrane</keyword>
<dbReference type="RefSeq" id="WP_091960053.1">
    <property type="nucleotide sequence ID" value="NZ_FOLH01000002.1"/>
</dbReference>
<gene>
    <name evidence="2" type="ORF">SAMN05660443_0968</name>
</gene>
<feature type="transmembrane region" description="Helical" evidence="1">
    <location>
        <begin position="21"/>
        <end position="44"/>
    </location>
</feature>
<organism evidence="2 3">
    <name type="scientific">Marinospirillum celere</name>
    <dbReference type="NCBI Taxonomy" id="1122252"/>
    <lineage>
        <taxon>Bacteria</taxon>
        <taxon>Pseudomonadati</taxon>
        <taxon>Pseudomonadota</taxon>
        <taxon>Gammaproteobacteria</taxon>
        <taxon>Oceanospirillales</taxon>
        <taxon>Oceanospirillaceae</taxon>
        <taxon>Marinospirillum</taxon>
    </lineage>
</organism>
<protein>
    <recommendedName>
        <fullName evidence="4">DUF3087 domain-containing protein</fullName>
    </recommendedName>
</protein>
<dbReference type="InterPro" id="IPR021438">
    <property type="entry name" value="DUF3087"/>
</dbReference>
<keyword evidence="3" id="KW-1185">Reference proteome</keyword>
<sequence>MSKFQLEFLDPQEYRSKTRKSSVIIILIFALLGMGLASLLVSLLGTPGGNNFRWNLLGVLSGLILTVLLVKYYLSQQPFMREAVYGWHLKRSLMRITNVMHRIKPLAEAGSHQAMKLLRFYHLAVEEMHRLDGNEANPLEIKAEKKALEEKMQAEGLDLSQHTFDSQMLKDLSDREVTG</sequence>
<dbReference type="AlphaFoldDB" id="A0A1I1FFC7"/>
<keyword evidence="1" id="KW-1133">Transmembrane helix</keyword>
<evidence type="ECO:0008006" key="4">
    <source>
        <dbReference type="Google" id="ProtNLM"/>
    </source>
</evidence>
<proteinExistence type="predicted"/>
<reference evidence="2 3" key="1">
    <citation type="submission" date="2016-10" db="EMBL/GenBank/DDBJ databases">
        <authorList>
            <person name="de Groot N.N."/>
        </authorList>
    </citation>
    <scope>NUCLEOTIDE SEQUENCE [LARGE SCALE GENOMIC DNA]</scope>
    <source>
        <strain evidence="2 3">DSM 18438</strain>
    </source>
</reference>
<dbReference type="Pfam" id="PF11286">
    <property type="entry name" value="DUF3087"/>
    <property type="match status" value="1"/>
</dbReference>
<dbReference type="EMBL" id="FOLH01000002">
    <property type="protein sequence ID" value="SFB97676.1"/>
    <property type="molecule type" value="Genomic_DNA"/>
</dbReference>
<name>A0A1I1FFC7_9GAMM</name>
<keyword evidence="1" id="KW-0812">Transmembrane</keyword>
<dbReference type="OrthoDB" id="6118461at2"/>
<accession>A0A1I1FFC7</accession>
<dbReference type="Proteomes" id="UP000199058">
    <property type="component" value="Unassembled WGS sequence"/>
</dbReference>
<evidence type="ECO:0000256" key="1">
    <source>
        <dbReference type="SAM" id="Phobius"/>
    </source>
</evidence>
<dbReference type="STRING" id="1122252.SAMN05660443_0968"/>
<evidence type="ECO:0000313" key="2">
    <source>
        <dbReference type="EMBL" id="SFB97676.1"/>
    </source>
</evidence>
<evidence type="ECO:0000313" key="3">
    <source>
        <dbReference type="Proteomes" id="UP000199058"/>
    </source>
</evidence>